<dbReference type="GO" id="GO:0005524">
    <property type="term" value="F:ATP binding"/>
    <property type="evidence" value="ECO:0007669"/>
    <property type="project" value="UniProtKB-UniRule"/>
</dbReference>
<sequence>MFKGVGYHLEFNKILKATSELAKSEPGKSATLSLVPLTKREEVERNLRITDTLVKLLSEKQLPLESFPDISKTINKLSVEGAILSVEELVSILKVIRQSSILKNFFSSLDERFSRIKYFGERLSRFEGLREVLERSIDDTGEILDTASPRLKSIRKNIRVTTLRIREKLESLVNRYEDLCPDRIVTEREGRYVILVKPHFRKKFSGIVHDRSSSGQTLYVEPASVIEDNNRLRELKAEEKEEIKRILIELSWKVSERRVELLTSFRTLIELDRRYATALLSLKLKGTLPEFSEEIDLKEAKHPLILLSEKEVVPVDIKLKNGLVITGPNTGGKTVTLKTVGLLSMMAQSGFLIPVSEGSKLRLFKKWMADIGDEQSIEQSLSTFSAHVKNISEILREADKDSLVLLDELGAGTDPIEGSTLAIGILKYLKEKNAKVIATTHFTPVKLFAYKDDYYDVASVMFDEETLKPLYKLAYGIIGRSYALEIAKRYGMPEEVIETARSLMTAEDRLAEDIIAALEKEYRKLTEEKETVERLKEALKKKEEELQKKEKELKEKSAREIEKFIEELKKKSEEVFKKAKSEKAKQEIRQIVITAKNRAKALAEAKEVREVKPGNTVKLLKSGRKGKVLEVDKERKVAKVLVGGLKVDVKLSQIEPVEETVKQEEIVKVNVKKPSTFFPELKLLGMRGEEALAAVEQFLDDANLVGIKRVKIVHGYGTGILKRLIREYLKESPYVKSFRPGKIEEGGDGVTIVELK</sequence>
<dbReference type="InterPro" id="IPR000432">
    <property type="entry name" value="DNA_mismatch_repair_MutS_C"/>
</dbReference>
<dbReference type="AlphaFoldDB" id="F0S3L4"/>
<dbReference type="Proteomes" id="UP000007102">
    <property type="component" value="Chromosome"/>
</dbReference>
<evidence type="ECO:0000256" key="10">
    <source>
        <dbReference type="SAM" id="Coils"/>
    </source>
</evidence>
<dbReference type="InterPro" id="IPR005747">
    <property type="entry name" value="MutS2"/>
</dbReference>
<reference evidence="12 13" key="1">
    <citation type="journal article" date="2011" name="Stand. Genomic Sci.">
        <title>Complete genome sequence of the thermophilic sulfur-reducer Desulfurobacterium thermolithotrophum type strain (BSA(T)) from a deep-sea hydrothermal vent.</title>
        <authorList>
            <person name="Goker M."/>
            <person name="Daligault H."/>
            <person name="Mwirichia R."/>
            <person name="Lapidus A."/>
            <person name="Lucas S."/>
            <person name="Deshpande S."/>
            <person name="Pagani I."/>
            <person name="Tapia R."/>
            <person name="Cheng J.F."/>
            <person name="Goodwin L."/>
            <person name="Pitluck S."/>
            <person name="Liolios K."/>
            <person name="Ivanova N."/>
            <person name="Mavromatis K."/>
            <person name="Mikhailova N."/>
            <person name="Pati A."/>
            <person name="Chen A."/>
            <person name="Palaniappan K."/>
            <person name="Han C."/>
            <person name="Land M."/>
            <person name="Hauser L."/>
            <person name="Pan C."/>
            <person name="Brambilla E.M."/>
            <person name="Rohde M."/>
            <person name="Spring S."/>
            <person name="Sikorski J."/>
            <person name="Wirth R."/>
            <person name="Detter J.C."/>
            <person name="Woyke T."/>
            <person name="Bristow J."/>
            <person name="Eisen J.A."/>
            <person name="Markowitz V."/>
            <person name="Hugenholtz P."/>
            <person name="Kyrpides N.C."/>
            <person name="Klenk H.P."/>
        </authorList>
    </citation>
    <scope>NUCLEOTIDE SEQUENCE [LARGE SCALE GENOMIC DNA]</scope>
    <source>
        <strain evidence="13">DSM 11699 / BSA</strain>
    </source>
</reference>
<keyword evidence="3 9" id="KW-0547">Nucleotide-binding</keyword>
<dbReference type="GO" id="GO:0016887">
    <property type="term" value="F:ATP hydrolysis activity"/>
    <property type="evidence" value="ECO:0007669"/>
    <property type="project" value="InterPro"/>
</dbReference>
<keyword evidence="2 9" id="KW-0699">rRNA-binding</keyword>
<evidence type="ECO:0000256" key="5">
    <source>
        <dbReference type="ARBA" id="ARBA00022801"/>
    </source>
</evidence>
<evidence type="ECO:0000313" key="13">
    <source>
        <dbReference type="Proteomes" id="UP000007102"/>
    </source>
</evidence>
<dbReference type="eggNOG" id="COG1193">
    <property type="taxonomic scope" value="Bacteria"/>
</dbReference>
<keyword evidence="10" id="KW-0175">Coiled coil</keyword>
<dbReference type="InterPro" id="IPR027417">
    <property type="entry name" value="P-loop_NTPase"/>
</dbReference>
<dbReference type="PROSITE" id="PS50828">
    <property type="entry name" value="SMR"/>
    <property type="match status" value="1"/>
</dbReference>
<comment type="function">
    <text evidence="9">Endonuclease that is involved in the suppression of homologous recombination and thus may have a key role in the control of bacterial genetic diversity.</text>
</comment>
<evidence type="ECO:0000256" key="4">
    <source>
        <dbReference type="ARBA" id="ARBA00022759"/>
    </source>
</evidence>
<dbReference type="Pfam" id="PF20297">
    <property type="entry name" value="MSSS"/>
    <property type="match status" value="1"/>
</dbReference>
<dbReference type="GO" id="GO:0045910">
    <property type="term" value="P:negative regulation of DNA recombination"/>
    <property type="evidence" value="ECO:0007669"/>
    <property type="project" value="InterPro"/>
</dbReference>
<dbReference type="HOGENOM" id="CLU_011252_2_1_0"/>
<dbReference type="Pfam" id="PF01713">
    <property type="entry name" value="Smr"/>
    <property type="match status" value="1"/>
</dbReference>
<dbReference type="SMART" id="SM00534">
    <property type="entry name" value="MUTSac"/>
    <property type="match status" value="1"/>
</dbReference>
<dbReference type="PROSITE" id="PS00486">
    <property type="entry name" value="DNA_MISMATCH_REPAIR_2"/>
    <property type="match status" value="1"/>
</dbReference>
<evidence type="ECO:0000256" key="6">
    <source>
        <dbReference type="ARBA" id="ARBA00022840"/>
    </source>
</evidence>
<dbReference type="RefSeq" id="WP_013638390.1">
    <property type="nucleotide sequence ID" value="NC_015185.1"/>
</dbReference>
<dbReference type="CDD" id="cd03280">
    <property type="entry name" value="ABC_MutS2"/>
    <property type="match status" value="1"/>
</dbReference>
<dbReference type="FunFam" id="3.30.1370.110:FF:000004">
    <property type="entry name" value="Endonuclease MutS2"/>
    <property type="match status" value="1"/>
</dbReference>
<organism evidence="12 13">
    <name type="scientific">Desulfurobacterium thermolithotrophum (strain DSM 11699 / BSA)</name>
    <dbReference type="NCBI Taxonomy" id="868864"/>
    <lineage>
        <taxon>Bacteria</taxon>
        <taxon>Pseudomonadati</taxon>
        <taxon>Aquificota</taxon>
        <taxon>Aquificia</taxon>
        <taxon>Desulfurobacteriales</taxon>
        <taxon>Desulfurobacteriaceae</taxon>
        <taxon>Desulfurobacterium</taxon>
    </lineage>
</organism>
<dbReference type="InterPro" id="IPR045076">
    <property type="entry name" value="MutS"/>
</dbReference>
<keyword evidence="5 9" id="KW-0378">Hydrolase</keyword>
<dbReference type="InParanoid" id="F0S3L4"/>
<dbReference type="InterPro" id="IPR046893">
    <property type="entry name" value="MSSS"/>
</dbReference>
<evidence type="ECO:0000256" key="7">
    <source>
        <dbReference type="ARBA" id="ARBA00022884"/>
    </source>
</evidence>
<dbReference type="Pfam" id="PF00488">
    <property type="entry name" value="MutS_V"/>
    <property type="match status" value="1"/>
</dbReference>
<keyword evidence="1 9" id="KW-0540">Nuclease</keyword>
<dbReference type="SMART" id="SM00533">
    <property type="entry name" value="MUTSd"/>
    <property type="match status" value="1"/>
</dbReference>
<dbReference type="GO" id="GO:0140664">
    <property type="term" value="F:ATP-dependent DNA damage sensor activity"/>
    <property type="evidence" value="ECO:0007669"/>
    <property type="project" value="InterPro"/>
</dbReference>
<keyword evidence="8 9" id="KW-0238">DNA-binding</keyword>
<dbReference type="GO" id="GO:0030983">
    <property type="term" value="F:mismatched DNA binding"/>
    <property type="evidence" value="ECO:0007669"/>
    <property type="project" value="InterPro"/>
</dbReference>
<dbReference type="Gene3D" id="3.30.1370.110">
    <property type="match status" value="1"/>
</dbReference>
<evidence type="ECO:0000313" key="12">
    <source>
        <dbReference type="EMBL" id="ADY73436.1"/>
    </source>
</evidence>
<dbReference type="InterPro" id="IPR002625">
    <property type="entry name" value="Smr_dom"/>
</dbReference>
<reference evidence="13" key="2">
    <citation type="submission" date="2011-02" db="EMBL/GenBank/DDBJ databases">
        <title>The complete genome of Desulfurobacterium thermolithotrophum DSM 11699.</title>
        <authorList>
            <consortium name="US DOE Joint Genome Institute (JGI-PGF)"/>
            <person name="Lucas S."/>
            <person name="Copeland A."/>
            <person name="Lapidus A."/>
            <person name="Bruce D."/>
            <person name="Goodwin L."/>
            <person name="Pitluck S."/>
            <person name="Kyrpides N."/>
            <person name="Mavromatis K."/>
            <person name="Pagani I."/>
            <person name="Ivanova N."/>
            <person name="Mikhailova N."/>
            <person name="Daligault H."/>
            <person name="Detter J.C."/>
            <person name="Tapia R."/>
            <person name="Han C."/>
            <person name="Land M."/>
            <person name="Hauser L."/>
            <person name="Markowitz V."/>
            <person name="Cheng J.-F."/>
            <person name="Hugenholtz P."/>
            <person name="Woyke T."/>
            <person name="Wu D."/>
            <person name="Spring S."/>
            <person name="Brambilla E."/>
            <person name="Klenk H.-P."/>
            <person name="Eisen J.A."/>
        </authorList>
    </citation>
    <scope>NUCLEOTIDE SEQUENCE [LARGE SCALE GENOMIC DNA]</scope>
    <source>
        <strain evidence="13">DSM 11699 / BSA</strain>
    </source>
</reference>
<dbReference type="OrthoDB" id="9808166at2"/>
<dbReference type="InterPro" id="IPR036187">
    <property type="entry name" value="DNA_mismatch_repair_MutS_sf"/>
</dbReference>
<feature type="coiled-coil region" evidence="10">
    <location>
        <begin position="508"/>
        <end position="585"/>
    </location>
</feature>
<comment type="subunit">
    <text evidence="9">Homodimer. Binds to stalled ribosomes, contacting rRNA.</text>
</comment>
<evidence type="ECO:0000256" key="3">
    <source>
        <dbReference type="ARBA" id="ARBA00022741"/>
    </source>
</evidence>
<dbReference type="GO" id="GO:0004519">
    <property type="term" value="F:endonuclease activity"/>
    <property type="evidence" value="ECO:0007669"/>
    <property type="project" value="UniProtKB-UniRule"/>
</dbReference>
<dbReference type="GO" id="GO:0006298">
    <property type="term" value="P:mismatch repair"/>
    <property type="evidence" value="ECO:0007669"/>
    <property type="project" value="InterPro"/>
</dbReference>
<dbReference type="NCBIfam" id="TIGR01069">
    <property type="entry name" value="mutS2"/>
    <property type="match status" value="1"/>
</dbReference>
<dbReference type="SUPFAM" id="SSF160443">
    <property type="entry name" value="SMR domain-like"/>
    <property type="match status" value="1"/>
</dbReference>
<dbReference type="STRING" id="868864.Dester_0795"/>
<dbReference type="EMBL" id="CP002543">
    <property type="protein sequence ID" value="ADY73436.1"/>
    <property type="molecule type" value="Genomic_DNA"/>
</dbReference>
<evidence type="ECO:0000256" key="1">
    <source>
        <dbReference type="ARBA" id="ARBA00022722"/>
    </source>
</evidence>
<dbReference type="EC" id="3.6.4.-" evidence="9"/>
<protein>
    <recommendedName>
        <fullName evidence="9">Endonuclease MutS2</fullName>
        <ecNumber evidence="9">3.1.-.-</ecNumber>
    </recommendedName>
    <alternativeName>
        <fullName evidence="9">Ribosome-associated protein quality control-upstream factor</fullName>
        <shortName evidence="9">RQC-upstream factor</shortName>
        <shortName evidence="9">RqcU</shortName>
        <ecNumber evidence="9">3.6.4.-</ecNumber>
    </alternativeName>
</protein>
<dbReference type="InterPro" id="IPR036063">
    <property type="entry name" value="Smr_dom_sf"/>
</dbReference>
<dbReference type="InterPro" id="IPR007696">
    <property type="entry name" value="DNA_mismatch_repair_MutS_core"/>
</dbReference>
<name>F0S3L4_DESTD</name>
<dbReference type="GO" id="GO:0019843">
    <property type="term" value="F:rRNA binding"/>
    <property type="evidence" value="ECO:0007669"/>
    <property type="project" value="UniProtKB-UniRule"/>
</dbReference>
<comment type="function">
    <text evidence="9">Acts as a ribosome collision sensor, splitting the ribosome into its 2 subunits. Detects stalled/collided 70S ribosomes which it binds and splits by an ATP-hydrolysis driven conformational change. Acts upstream of the ribosome quality control system (RQC), a ribosome-associated complex that mediates the extraction of incompletely synthesized nascent chains from stalled ribosomes and their subsequent degradation. Probably generates substrates for RQC.</text>
</comment>
<dbReference type="Gene3D" id="3.40.50.300">
    <property type="entry name" value="P-loop containing nucleotide triphosphate hydrolases"/>
    <property type="match status" value="1"/>
</dbReference>
<accession>F0S3L4</accession>
<evidence type="ECO:0000256" key="2">
    <source>
        <dbReference type="ARBA" id="ARBA00022730"/>
    </source>
</evidence>
<dbReference type="PIRSF" id="PIRSF005814">
    <property type="entry name" value="MutS_YshD"/>
    <property type="match status" value="1"/>
</dbReference>
<keyword evidence="7 9" id="KW-0694">RNA-binding</keyword>
<dbReference type="PANTHER" id="PTHR48466:SF2">
    <property type="entry name" value="OS10G0509000 PROTEIN"/>
    <property type="match status" value="1"/>
</dbReference>
<keyword evidence="4 9" id="KW-0255">Endonuclease</keyword>
<dbReference type="FunFam" id="3.40.50.300:FF:000830">
    <property type="entry name" value="Endonuclease MutS2"/>
    <property type="match status" value="1"/>
</dbReference>
<comment type="similarity">
    <text evidence="9">Belongs to the DNA mismatch repair MutS family. MutS2 subfamily.</text>
</comment>
<dbReference type="PANTHER" id="PTHR48466">
    <property type="entry name" value="OS10G0509000 PROTEIN-RELATED"/>
    <property type="match status" value="1"/>
</dbReference>
<gene>
    <name evidence="9" type="primary">mutS2</name>
    <name evidence="9" type="synonym">rqcU</name>
    <name evidence="12" type="ordered locus">Dester_0795</name>
</gene>
<evidence type="ECO:0000256" key="8">
    <source>
        <dbReference type="ARBA" id="ARBA00023125"/>
    </source>
</evidence>
<proteinExistence type="inferred from homology"/>
<dbReference type="EC" id="3.1.-.-" evidence="9"/>
<dbReference type="GO" id="GO:0072344">
    <property type="term" value="P:rescue of stalled ribosome"/>
    <property type="evidence" value="ECO:0007669"/>
    <property type="project" value="UniProtKB-UniRule"/>
</dbReference>
<feature type="domain" description="Smr" evidence="11">
    <location>
        <begin position="681"/>
        <end position="756"/>
    </location>
</feature>
<dbReference type="GO" id="GO:0043023">
    <property type="term" value="F:ribosomal large subunit binding"/>
    <property type="evidence" value="ECO:0007669"/>
    <property type="project" value="UniProtKB-UniRule"/>
</dbReference>
<evidence type="ECO:0000256" key="9">
    <source>
        <dbReference type="HAMAP-Rule" id="MF_00092"/>
    </source>
</evidence>
<dbReference type="SUPFAM" id="SSF52540">
    <property type="entry name" value="P-loop containing nucleoside triphosphate hydrolases"/>
    <property type="match status" value="1"/>
</dbReference>
<evidence type="ECO:0000259" key="11">
    <source>
        <dbReference type="PROSITE" id="PS50828"/>
    </source>
</evidence>
<dbReference type="SMART" id="SM00463">
    <property type="entry name" value="SMR"/>
    <property type="match status" value="1"/>
</dbReference>
<dbReference type="SUPFAM" id="SSF48334">
    <property type="entry name" value="DNA repair protein MutS, domain III"/>
    <property type="match status" value="1"/>
</dbReference>
<dbReference type="HAMAP" id="MF_00092">
    <property type="entry name" value="MutS2"/>
    <property type="match status" value="1"/>
</dbReference>
<feature type="binding site" evidence="9">
    <location>
        <begin position="327"/>
        <end position="334"/>
    </location>
    <ligand>
        <name>ATP</name>
        <dbReference type="ChEBI" id="CHEBI:30616"/>
    </ligand>
</feature>
<dbReference type="KEGG" id="dte:Dester_0795"/>
<keyword evidence="6 9" id="KW-0067">ATP-binding</keyword>
<keyword evidence="13" id="KW-1185">Reference proteome</keyword>